<dbReference type="OrthoDB" id="47267at2759"/>
<feature type="non-terminal residue" evidence="2">
    <location>
        <position position="751"/>
    </location>
</feature>
<evidence type="ECO:0000256" key="1">
    <source>
        <dbReference type="SAM" id="MobiDB-lite"/>
    </source>
</evidence>
<reference evidence="2 3" key="1">
    <citation type="submission" date="2011-02" db="EMBL/GenBank/DDBJ databases">
        <title>The Genome Sequence of Sphaeroforma arctica JP610.</title>
        <authorList>
            <consortium name="The Broad Institute Genome Sequencing Platform"/>
            <person name="Russ C."/>
            <person name="Cuomo C."/>
            <person name="Young S.K."/>
            <person name="Zeng Q."/>
            <person name="Gargeya S."/>
            <person name="Alvarado L."/>
            <person name="Berlin A."/>
            <person name="Chapman S.B."/>
            <person name="Chen Z."/>
            <person name="Freedman E."/>
            <person name="Gellesch M."/>
            <person name="Goldberg J."/>
            <person name="Griggs A."/>
            <person name="Gujja S."/>
            <person name="Heilman E."/>
            <person name="Heiman D."/>
            <person name="Howarth C."/>
            <person name="Mehta T."/>
            <person name="Neiman D."/>
            <person name="Pearson M."/>
            <person name="Roberts A."/>
            <person name="Saif S."/>
            <person name="Shea T."/>
            <person name="Shenoy N."/>
            <person name="Sisk P."/>
            <person name="Stolte C."/>
            <person name="Sykes S."/>
            <person name="White J."/>
            <person name="Yandava C."/>
            <person name="Burger G."/>
            <person name="Gray M.W."/>
            <person name="Holland P.W.H."/>
            <person name="King N."/>
            <person name="Lang F.B.F."/>
            <person name="Roger A.J."/>
            <person name="Ruiz-Trillo I."/>
            <person name="Haas B."/>
            <person name="Nusbaum C."/>
            <person name="Birren B."/>
        </authorList>
    </citation>
    <scope>NUCLEOTIDE SEQUENCE [LARGE SCALE GENOMIC DNA]</scope>
    <source>
        <strain evidence="2 3">JP610</strain>
    </source>
</reference>
<dbReference type="GO" id="GO:0004553">
    <property type="term" value="F:hydrolase activity, hydrolyzing O-glycosyl compounds"/>
    <property type="evidence" value="ECO:0007669"/>
    <property type="project" value="InterPro"/>
</dbReference>
<evidence type="ECO:0000313" key="2">
    <source>
        <dbReference type="EMBL" id="KNC82635.1"/>
    </source>
</evidence>
<dbReference type="GeneID" id="25905579"/>
<dbReference type="InterPro" id="IPR008965">
    <property type="entry name" value="CBM2/CBM3_carb-bd_dom_sf"/>
</dbReference>
<proteinExistence type="predicted"/>
<dbReference type="SUPFAM" id="SSF49384">
    <property type="entry name" value="Carbohydrate-binding domain"/>
    <property type="match status" value="1"/>
</dbReference>
<dbReference type="AlphaFoldDB" id="A0A0L0G0Q0"/>
<dbReference type="RefSeq" id="XP_014156537.1">
    <property type="nucleotide sequence ID" value="XM_014301062.1"/>
</dbReference>
<dbReference type="InterPro" id="IPR012291">
    <property type="entry name" value="CBM2_carb-bd_dom_sf"/>
</dbReference>
<dbReference type="Proteomes" id="UP000054560">
    <property type="component" value="Unassembled WGS sequence"/>
</dbReference>
<dbReference type="EMBL" id="KQ241907">
    <property type="protein sequence ID" value="KNC82635.1"/>
    <property type="molecule type" value="Genomic_DNA"/>
</dbReference>
<name>A0A0L0G0Q0_9EUKA</name>
<protein>
    <submittedName>
        <fullName evidence="2">Uncharacterized protein</fullName>
    </submittedName>
</protein>
<dbReference type="Gene3D" id="2.60.40.290">
    <property type="match status" value="1"/>
</dbReference>
<keyword evidence="3" id="KW-1185">Reference proteome</keyword>
<feature type="region of interest" description="Disordered" evidence="1">
    <location>
        <begin position="665"/>
        <end position="709"/>
    </location>
</feature>
<dbReference type="GO" id="GO:0030247">
    <property type="term" value="F:polysaccharide binding"/>
    <property type="evidence" value="ECO:0007669"/>
    <property type="project" value="InterPro"/>
</dbReference>
<feature type="compositionally biased region" description="Polar residues" evidence="1">
    <location>
        <begin position="166"/>
        <end position="178"/>
    </location>
</feature>
<evidence type="ECO:0000313" key="3">
    <source>
        <dbReference type="Proteomes" id="UP000054560"/>
    </source>
</evidence>
<organism evidence="2 3">
    <name type="scientific">Sphaeroforma arctica JP610</name>
    <dbReference type="NCBI Taxonomy" id="667725"/>
    <lineage>
        <taxon>Eukaryota</taxon>
        <taxon>Ichthyosporea</taxon>
        <taxon>Ichthyophonida</taxon>
        <taxon>Sphaeroforma</taxon>
    </lineage>
</organism>
<gene>
    <name evidence="2" type="ORF">SARC_05075</name>
</gene>
<accession>A0A0L0G0Q0</accession>
<feature type="compositionally biased region" description="Acidic residues" evidence="1">
    <location>
        <begin position="683"/>
        <end position="692"/>
    </location>
</feature>
<feature type="region of interest" description="Disordered" evidence="1">
    <location>
        <begin position="165"/>
        <end position="191"/>
    </location>
</feature>
<sequence>MAIFILPTGSQLTQSCLNEHVLQRADDDSHISPIDPVHPERYYLEPQCAEITKGLTAADIAAASSFNVHTFHYMKYQIPSTVACDLCIIQWYYVTANSCNPPGYKNRYDHGDWPTTYSHCSGDGPNLGWFAGPDYQSCTLRYPEEFWGCANVRVLADVEVGPFPSPTATPNTNAQITATPSPTTPNSPNPDANLVEVDLDFTPVNSWNGFCTVSVSVVTPIALDGWMLMLRGFTPQGLSFQQIWDAEVLAELSTSNEIVARNIPAYNDGVKAPGDTITFGGNLQVPGSISCVRIETAFLYNVRGTNSEPENNPSTCSAESITCVGATDLVDRVCCAVPNTCGSRTSVACSTKACCQPTYDEPGTCASANIACGDLARIDTLTCCKEYETCAGMSDVCNVATCCEVVYDNPSTCTASNVDCGSHLRLDYLTCCNEDETCAGMNHVCSTATCCVMVADDPSTCLDASVDCADDIRLDSVACCDTSASCDAMYTTCSAALCCTKVFDTPVLCANAGLDCGDQVPLDGEYCCGVGLDCESVDRVCSTESCCEDSAVENTAWLEATHSVMFNGVWKGGCNVKISIVAPIAMESWVIGFHDMLPSGSSLSTTWNTPNWQPLGLVQLTSSSFTLSSANVPVSAGETISFEGTMLTPGSSSCVSLQGVYIRPGGSADTPIPNNNPPTSAGDGDDDDDDVDGGNTDPVDPSVYDTPTVIDNGELQSEIGCFPQCTWQSVGGQIRANGQDVNIEGTSWFGF</sequence>